<accession>A0AAV5MZ40</accession>
<dbReference type="Proteomes" id="UP001058124">
    <property type="component" value="Unassembled WGS sequence"/>
</dbReference>
<protein>
    <submittedName>
        <fullName evidence="1">Uncharacterized protein</fullName>
    </submittedName>
</protein>
<keyword evidence="2" id="KW-1185">Reference proteome</keyword>
<dbReference type="AlphaFoldDB" id="A0AAV5MZ40"/>
<dbReference type="EMBL" id="BRLH01000001">
    <property type="protein sequence ID" value="GKX54742.1"/>
    <property type="molecule type" value="Genomic_DNA"/>
</dbReference>
<name>A0AAV5MZ40_9GAMM</name>
<evidence type="ECO:0000313" key="1">
    <source>
        <dbReference type="EMBL" id="GKX54742.1"/>
    </source>
</evidence>
<proteinExistence type="predicted"/>
<gene>
    <name evidence="1" type="ORF">SOASR030_08540</name>
</gene>
<evidence type="ECO:0000313" key="2">
    <source>
        <dbReference type="Proteomes" id="UP001058124"/>
    </source>
</evidence>
<comment type="caution">
    <text evidence="1">The sequence shown here is derived from an EMBL/GenBank/DDBJ whole genome shotgun (WGS) entry which is preliminary data.</text>
</comment>
<reference evidence="1" key="1">
    <citation type="submission" date="2022-06" db="EMBL/GenBank/DDBJ databases">
        <title>Draft genome sequences of Leminorella grimontii str. JCM5902.</title>
        <authorList>
            <person name="Wakabayashi Y."/>
            <person name="Kojima K."/>
        </authorList>
    </citation>
    <scope>NUCLEOTIDE SEQUENCE</scope>
    <source>
        <strain evidence="1">JCM 5902</strain>
    </source>
</reference>
<sequence length="72" mass="8427">MGGFKRGYCMTLSWYYNTKFYKQNGPVNIPGRLNYIIATAPQSRSLLKPYGTAQNRWFRRSRKSYTARIPSP</sequence>
<organism evidence="1 2">
    <name type="scientific">Leminorella grimontii</name>
    <dbReference type="NCBI Taxonomy" id="82981"/>
    <lineage>
        <taxon>Bacteria</taxon>
        <taxon>Pseudomonadati</taxon>
        <taxon>Pseudomonadota</taxon>
        <taxon>Gammaproteobacteria</taxon>
        <taxon>Enterobacterales</taxon>
        <taxon>Budviciaceae</taxon>
        <taxon>Leminorella</taxon>
    </lineage>
</organism>